<proteinExistence type="predicted"/>
<keyword evidence="1" id="KW-0378">Hydrolase</keyword>
<reference evidence="1" key="2">
    <citation type="journal article" date="2021" name="PeerJ">
        <title>Extensive microbial diversity within the chicken gut microbiome revealed by metagenomics and culture.</title>
        <authorList>
            <person name="Gilroy R."/>
            <person name="Ravi A."/>
            <person name="Getino M."/>
            <person name="Pursley I."/>
            <person name="Horton D.L."/>
            <person name="Alikhan N.F."/>
            <person name="Baker D."/>
            <person name="Gharbi K."/>
            <person name="Hall N."/>
            <person name="Watson M."/>
            <person name="Adriaenssens E.M."/>
            <person name="Foster-Nyarko E."/>
            <person name="Jarju S."/>
            <person name="Secka A."/>
            <person name="Antonio M."/>
            <person name="Oren A."/>
            <person name="Chaudhuri R.R."/>
            <person name="La Ragione R."/>
            <person name="Hildebrand F."/>
            <person name="Pallen M.J."/>
        </authorList>
    </citation>
    <scope>NUCLEOTIDE SEQUENCE</scope>
    <source>
        <strain evidence="1">13361</strain>
    </source>
</reference>
<dbReference type="GO" id="GO:0005829">
    <property type="term" value="C:cytosol"/>
    <property type="evidence" value="ECO:0007669"/>
    <property type="project" value="TreeGrafter"/>
</dbReference>
<dbReference type="GO" id="GO:0016791">
    <property type="term" value="F:phosphatase activity"/>
    <property type="evidence" value="ECO:0007669"/>
    <property type="project" value="TreeGrafter"/>
</dbReference>
<dbReference type="EMBL" id="DVFK01000106">
    <property type="protein sequence ID" value="HIQ68343.1"/>
    <property type="molecule type" value="Genomic_DNA"/>
</dbReference>
<dbReference type="NCBIfam" id="TIGR01484">
    <property type="entry name" value="HAD-SF-IIB"/>
    <property type="match status" value="1"/>
</dbReference>
<dbReference type="Gene3D" id="3.30.1240.10">
    <property type="match status" value="1"/>
</dbReference>
<dbReference type="PANTHER" id="PTHR10000">
    <property type="entry name" value="PHOSPHOSERINE PHOSPHATASE"/>
    <property type="match status" value="1"/>
</dbReference>
<dbReference type="Gene3D" id="3.40.50.1000">
    <property type="entry name" value="HAD superfamily/HAD-like"/>
    <property type="match status" value="1"/>
</dbReference>
<dbReference type="InterPro" id="IPR036412">
    <property type="entry name" value="HAD-like_sf"/>
</dbReference>
<reference evidence="1" key="1">
    <citation type="submission" date="2020-10" db="EMBL/GenBank/DDBJ databases">
        <authorList>
            <person name="Gilroy R."/>
        </authorList>
    </citation>
    <scope>NUCLEOTIDE SEQUENCE</scope>
    <source>
        <strain evidence="1">13361</strain>
    </source>
</reference>
<dbReference type="SFLD" id="SFLDG01140">
    <property type="entry name" value="C2.B:_Phosphomannomutase_and_P"/>
    <property type="match status" value="1"/>
</dbReference>
<dbReference type="SFLD" id="SFLDS00003">
    <property type="entry name" value="Haloacid_Dehalogenase"/>
    <property type="match status" value="1"/>
</dbReference>
<dbReference type="Pfam" id="PF08282">
    <property type="entry name" value="Hydrolase_3"/>
    <property type="match status" value="1"/>
</dbReference>
<name>A0A9D1CMS3_9FIRM</name>
<organism evidence="1 2">
    <name type="scientific">Candidatus Faecousia excrementigallinarum</name>
    <dbReference type="NCBI Taxonomy" id="2840806"/>
    <lineage>
        <taxon>Bacteria</taxon>
        <taxon>Bacillati</taxon>
        <taxon>Bacillota</taxon>
        <taxon>Clostridia</taxon>
        <taxon>Eubacteriales</taxon>
        <taxon>Oscillospiraceae</taxon>
        <taxon>Faecousia</taxon>
    </lineage>
</organism>
<dbReference type="SUPFAM" id="SSF56784">
    <property type="entry name" value="HAD-like"/>
    <property type="match status" value="1"/>
</dbReference>
<dbReference type="InterPro" id="IPR006379">
    <property type="entry name" value="HAD-SF_hydro_IIB"/>
</dbReference>
<dbReference type="Proteomes" id="UP000886796">
    <property type="component" value="Unassembled WGS sequence"/>
</dbReference>
<dbReference type="InterPro" id="IPR000150">
    <property type="entry name" value="Cof"/>
</dbReference>
<dbReference type="GO" id="GO:0000287">
    <property type="term" value="F:magnesium ion binding"/>
    <property type="evidence" value="ECO:0007669"/>
    <property type="project" value="TreeGrafter"/>
</dbReference>
<dbReference type="AlphaFoldDB" id="A0A9D1CMS3"/>
<dbReference type="PANTHER" id="PTHR10000:SF25">
    <property type="entry name" value="PHOSPHATASE YKRA-RELATED"/>
    <property type="match status" value="1"/>
</dbReference>
<gene>
    <name evidence="1" type="ORF">IAB74_07535</name>
</gene>
<evidence type="ECO:0000313" key="2">
    <source>
        <dbReference type="Proteomes" id="UP000886796"/>
    </source>
</evidence>
<accession>A0A9D1CMS3</accession>
<protein>
    <submittedName>
        <fullName evidence="1">HAD family hydrolase</fullName>
    </submittedName>
</protein>
<dbReference type="NCBIfam" id="TIGR00099">
    <property type="entry name" value="Cof-subfamily"/>
    <property type="match status" value="1"/>
</dbReference>
<sequence>MKEKWIFLDIDGTLTRPGSNVPPESALKAIRAAQAKGHKVLLCTGRNMALLSPLLHYGFDGVVASAGGYILYGGQVIYDCPMSRQQLELAIETFHAGGVFCTIEAKDATYGDAALEDFLNQSPGENSEIQRWRAALADRLGILPMEDYDGRPIYKVVFICREDSQLEKARAALEKDFLFCCQTMSSPARINGELINRKFDKGQGIRRLCRHLGVDLQDTFGFGDSMNDLEMMQTVGVAVAMANGNEQIKALADYICPPVEEDGLAKAFARYQLA</sequence>
<comment type="caution">
    <text evidence="1">The sequence shown here is derived from an EMBL/GenBank/DDBJ whole genome shotgun (WGS) entry which is preliminary data.</text>
</comment>
<dbReference type="InterPro" id="IPR023214">
    <property type="entry name" value="HAD_sf"/>
</dbReference>
<evidence type="ECO:0000313" key="1">
    <source>
        <dbReference type="EMBL" id="HIQ68343.1"/>
    </source>
</evidence>